<keyword evidence="2" id="KW-1185">Reference proteome</keyword>
<dbReference type="Proteomes" id="UP000689967">
    <property type="component" value="Unassembled WGS sequence"/>
</dbReference>
<comment type="caution">
    <text evidence="1">The sequence shown here is derived from an EMBL/GenBank/DDBJ whole genome shotgun (WGS) entry which is preliminary data.</text>
</comment>
<protein>
    <recommendedName>
        <fullName evidence="3">Head-tail adaptor protein</fullName>
    </recommendedName>
</protein>
<accession>A0ABS6HID5</accession>
<evidence type="ECO:0000313" key="2">
    <source>
        <dbReference type="Proteomes" id="UP000689967"/>
    </source>
</evidence>
<proteinExistence type="predicted"/>
<gene>
    <name evidence="1" type="ORF">JJQ90_26225</name>
</gene>
<evidence type="ECO:0008006" key="3">
    <source>
        <dbReference type="Google" id="ProtNLM"/>
    </source>
</evidence>
<dbReference type="InterPro" id="IPR008018">
    <property type="entry name" value="Phage_tail_attach_FII"/>
</dbReference>
<reference evidence="1 2" key="1">
    <citation type="submission" date="2021-01" db="EMBL/GenBank/DDBJ databases">
        <title>Roseomonas sp. nov, a bacterium isolated from an oil production mixture in Yumen Oilfield.</title>
        <authorList>
            <person name="Wu D."/>
        </authorList>
    </citation>
    <scope>NUCLEOTIDE SEQUENCE [LARGE SCALE GENOMIC DNA]</scope>
    <source>
        <strain evidence="1 2">ROY-5-3</strain>
    </source>
</reference>
<name>A0ABS6HID5_9PROT</name>
<dbReference type="RefSeq" id="WP_216879226.1">
    <property type="nucleotide sequence ID" value="NZ_JAERQM010000014.1"/>
</dbReference>
<dbReference type="Pfam" id="PF05354">
    <property type="entry name" value="Phage_attach"/>
    <property type="match status" value="1"/>
</dbReference>
<evidence type="ECO:0000313" key="1">
    <source>
        <dbReference type="EMBL" id="MBU8547241.1"/>
    </source>
</evidence>
<dbReference type="EMBL" id="JAERQM010000014">
    <property type="protein sequence ID" value="MBU8547241.1"/>
    <property type="molecule type" value="Genomic_DNA"/>
</dbReference>
<organism evidence="1 2">
    <name type="scientific">Falsiroseomonas oleicola</name>
    <dbReference type="NCBI Taxonomy" id="2801474"/>
    <lineage>
        <taxon>Bacteria</taxon>
        <taxon>Pseudomonadati</taxon>
        <taxon>Pseudomonadota</taxon>
        <taxon>Alphaproteobacteria</taxon>
        <taxon>Acetobacterales</taxon>
        <taxon>Roseomonadaceae</taxon>
        <taxon>Falsiroseomonas</taxon>
    </lineage>
</organism>
<sequence length="109" mass="11802">MAIDFARLDAAVMRAFQEAEPILYGPRFEPDFEVPGIFDTGMVEVPGPGDGPPVLVARSTLSIRAAELPPGYAPKPLDRVLIRDVTYDVTGAALPDSEGWILLHLGRVE</sequence>